<comment type="caution">
    <text evidence="2">The sequence shown here is derived from an EMBL/GenBank/DDBJ whole genome shotgun (WGS) entry which is preliminary data.</text>
</comment>
<keyword evidence="3" id="KW-1185">Reference proteome</keyword>
<evidence type="ECO:0000256" key="1">
    <source>
        <dbReference type="SAM" id="MobiDB-lite"/>
    </source>
</evidence>
<dbReference type="Proteomes" id="UP000489600">
    <property type="component" value="Unassembled WGS sequence"/>
</dbReference>
<sequence>MELASRRRSIGPATGDMAHGSGAILQRLTDDTTVKNKDECGSEEDDESCWRFHWQRESGESGMGSDGWGREENTCKGVSENWERRGERRIFRCSVE</sequence>
<evidence type="ECO:0000313" key="2">
    <source>
        <dbReference type="EMBL" id="VVA92375.1"/>
    </source>
</evidence>
<protein>
    <submittedName>
        <fullName evidence="2">Uncharacterized protein</fullName>
    </submittedName>
</protein>
<proteinExistence type="predicted"/>
<feature type="region of interest" description="Disordered" evidence="1">
    <location>
        <begin position="1"/>
        <end position="24"/>
    </location>
</feature>
<organism evidence="2 3">
    <name type="scientific">Arabis nemorensis</name>
    <dbReference type="NCBI Taxonomy" id="586526"/>
    <lineage>
        <taxon>Eukaryota</taxon>
        <taxon>Viridiplantae</taxon>
        <taxon>Streptophyta</taxon>
        <taxon>Embryophyta</taxon>
        <taxon>Tracheophyta</taxon>
        <taxon>Spermatophyta</taxon>
        <taxon>Magnoliopsida</taxon>
        <taxon>eudicotyledons</taxon>
        <taxon>Gunneridae</taxon>
        <taxon>Pentapetalae</taxon>
        <taxon>rosids</taxon>
        <taxon>malvids</taxon>
        <taxon>Brassicales</taxon>
        <taxon>Brassicaceae</taxon>
        <taxon>Arabideae</taxon>
        <taxon>Arabis</taxon>
    </lineage>
</organism>
<dbReference type="AlphaFoldDB" id="A0A565AUY9"/>
<dbReference type="EMBL" id="CABITT030000001">
    <property type="protein sequence ID" value="VVA92375.1"/>
    <property type="molecule type" value="Genomic_DNA"/>
</dbReference>
<evidence type="ECO:0000313" key="3">
    <source>
        <dbReference type="Proteomes" id="UP000489600"/>
    </source>
</evidence>
<reference evidence="2" key="1">
    <citation type="submission" date="2019-07" db="EMBL/GenBank/DDBJ databases">
        <authorList>
            <person name="Dittberner H."/>
        </authorList>
    </citation>
    <scope>NUCLEOTIDE SEQUENCE [LARGE SCALE GENOMIC DNA]</scope>
</reference>
<name>A0A565AUY9_9BRAS</name>
<accession>A0A565AUY9</accession>
<gene>
    <name evidence="2" type="ORF">ANE_LOCUS2820</name>
</gene>
<feature type="region of interest" description="Disordered" evidence="1">
    <location>
        <begin position="57"/>
        <end position="77"/>
    </location>
</feature>